<protein>
    <submittedName>
        <fullName evidence="1">Uncharacterized protein</fullName>
    </submittedName>
</protein>
<dbReference type="Proteomes" id="UP000240259">
    <property type="component" value="Unassembled WGS sequence"/>
</dbReference>
<dbReference type="AlphaFoldDB" id="A0A2T4IQJ7"/>
<reference evidence="1 2" key="1">
    <citation type="submission" date="2018-03" db="EMBL/GenBank/DDBJ databases">
        <title>Genome sequence of the symbiotic type strain Mesorhizobium helmanticense CSLC115NT isolated from Lotus corniculatus nodules.</title>
        <authorList>
            <person name="Sannazzaro A.I."/>
            <person name="Torres Tejerizo G.A."/>
            <person name="Dip D."/>
            <person name="Caballero M."/>
            <person name="Pistorio M."/>
            <person name="Estrella M.J."/>
        </authorList>
    </citation>
    <scope>NUCLEOTIDE SEQUENCE [LARGE SCALE GENOMIC DNA]</scope>
    <source>
        <strain evidence="1 2">CSLC115N</strain>
    </source>
</reference>
<evidence type="ECO:0000313" key="2">
    <source>
        <dbReference type="Proteomes" id="UP000240259"/>
    </source>
</evidence>
<accession>A0A2T4IQJ7</accession>
<keyword evidence="2" id="KW-1185">Reference proteome</keyword>
<name>A0A2T4IQJ7_9HYPH</name>
<gene>
    <name evidence="1" type="ORF">C9427_23415</name>
</gene>
<evidence type="ECO:0000313" key="1">
    <source>
        <dbReference type="EMBL" id="PTE07932.1"/>
    </source>
</evidence>
<dbReference type="EMBL" id="PZJX01000043">
    <property type="protein sequence ID" value="PTE07932.1"/>
    <property type="molecule type" value="Genomic_DNA"/>
</dbReference>
<comment type="caution">
    <text evidence="1">The sequence shown here is derived from an EMBL/GenBank/DDBJ whole genome shotgun (WGS) entry which is preliminary data.</text>
</comment>
<sequence>MFPFGGTTREDIAYGRLDALITGNRDGLDGMIAGLPAGHGTIIGKRGGKLSAGLRPRLFP</sequence>
<organism evidence="1 2">
    <name type="scientific">Mesorhizobium helmanticense</name>
    <dbReference type="NCBI Taxonomy" id="1776423"/>
    <lineage>
        <taxon>Bacteria</taxon>
        <taxon>Pseudomonadati</taxon>
        <taxon>Pseudomonadota</taxon>
        <taxon>Alphaproteobacteria</taxon>
        <taxon>Hyphomicrobiales</taxon>
        <taxon>Phyllobacteriaceae</taxon>
        <taxon>Mesorhizobium</taxon>
    </lineage>
</organism>
<proteinExistence type="predicted"/>